<feature type="compositionally biased region" description="Polar residues" evidence="2">
    <location>
        <begin position="31"/>
        <end position="43"/>
    </location>
</feature>
<feature type="compositionally biased region" description="Low complexity" evidence="2">
    <location>
        <begin position="49"/>
        <end position="71"/>
    </location>
</feature>
<dbReference type="AlphaFoldDB" id="A0A132NTV5"/>
<reference evidence="3 4" key="1">
    <citation type="journal article" date="2015" name="Mol. Biochem. Parasitol.">
        <title>Identification of polymorphic genes for use in assemblage B genotyping assays through comparative genomics of multiple assemblage B Giardia duodenalis isolates.</title>
        <authorList>
            <person name="Wielinga C."/>
            <person name="Thompson R.C."/>
            <person name="Monis P."/>
            <person name="Ryan U."/>
        </authorList>
    </citation>
    <scope>NUCLEOTIDE SEQUENCE [LARGE SCALE GENOMIC DNA]</scope>
    <source>
        <strain evidence="3 4">BAH15c1</strain>
    </source>
</reference>
<evidence type="ECO:0000256" key="1">
    <source>
        <dbReference type="SAM" id="Coils"/>
    </source>
</evidence>
<dbReference type="VEuPathDB" id="GiardiaDB:QR46_2504"/>
<dbReference type="Proteomes" id="UP000070089">
    <property type="component" value="Unassembled WGS sequence"/>
</dbReference>
<gene>
    <name evidence="3" type="ORF">QR46_2504</name>
</gene>
<dbReference type="EMBL" id="JXTI01000067">
    <property type="protein sequence ID" value="KWX13488.1"/>
    <property type="molecule type" value="Genomic_DNA"/>
</dbReference>
<comment type="caution">
    <text evidence="3">The sequence shown here is derived from an EMBL/GenBank/DDBJ whole genome shotgun (WGS) entry which is preliminary data.</text>
</comment>
<evidence type="ECO:0000256" key="2">
    <source>
        <dbReference type="SAM" id="MobiDB-lite"/>
    </source>
</evidence>
<feature type="region of interest" description="Disordered" evidence="2">
    <location>
        <begin position="1"/>
        <end position="71"/>
    </location>
</feature>
<feature type="coiled-coil region" evidence="1">
    <location>
        <begin position="99"/>
        <end position="245"/>
    </location>
</feature>
<evidence type="ECO:0000313" key="3">
    <source>
        <dbReference type="EMBL" id="KWX13488.1"/>
    </source>
</evidence>
<feature type="compositionally biased region" description="Low complexity" evidence="2">
    <location>
        <begin position="1"/>
        <end position="30"/>
    </location>
</feature>
<organism evidence="3 4">
    <name type="scientific">Giardia duodenalis assemblage B</name>
    <dbReference type="NCBI Taxonomy" id="1394984"/>
    <lineage>
        <taxon>Eukaryota</taxon>
        <taxon>Metamonada</taxon>
        <taxon>Diplomonadida</taxon>
        <taxon>Hexamitidae</taxon>
        <taxon>Giardiinae</taxon>
        <taxon>Giardia</taxon>
    </lineage>
</organism>
<proteinExistence type="predicted"/>
<evidence type="ECO:0000313" key="4">
    <source>
        <dbReference type="Proteomes" id="UP000070089"/>
    </source>
</evidence>
<protein>
    <submittedName>
        <fullName evidence="3">Chromosome segregation protein SMC</fullName>
    </submittedName>
</protein>
<dbReference type="OrthoDB" id="10259390at2759"/>
<sequence length="251" mass="28052">MSSSRSASSARRTPARAGSTASRATSQSTRGVSSSNRVTSSTAQDRRTVSNNSRASSSASRSASNAVRNRNIPTTNVADMFHAKYGRLDTESELERRIIKQLESELIKVKKQHEKSIAEAANLQRLLDERGREHDKAAKKFHSLRKQLDGLNDQLSQTKDEKVQVGMLVERQKEQTLAASGNLNRYHIAVKDLQKKVGELQEQRNLAETTNLAMKQEIKKLNSEAASLEQSNAALQRQIDKLSELMYLKFE</sequence>
<accession>A0A132NTV5</accession>
<keyword evidence="1" id="KW-0175">Coiled coil</keyword>
<name>A0A132NTV5_GIAIN</name>